<dbReference type="InterPro" id="IPR002645">
    <property type="entry name" value="STAS_dom"/>
</dbReference>
<feature type="transmembrane region" description="Helical" evidence="5">
    <location>
        <begin position="257"/>
        <end position="280"/>
    </location>
</feature>
<feature type="domain" description="STAS" evidence="6">
    <location>
        <begin position="451"/>
        <end position="557"/>
    </location>
</feature>
<dbReference type="Pfam" id="PF01740">
    <property type="entry name" value="STAS"/>
    <property type="match status" value="1"/>
</dbReference>
<dbReference type="eggNOG" id="COG0659">
    <property type="taxonomic scope" value="Bacteria"/>
</dbReference>
<dbReference type="CDD" id="cd07042">
    <property type="entry name" value="STAS_SulP_like_sulfate_transporter"/>
    <property type="match status" value="1"/>
</dbReference>
<dbReference type="HOGENOM" id="CLU_003182_13_2_4"/>
<evidence type="ECO:0000256" key="4">
    <source>
        <dbReference type="ARBA" id="ARBA00023136"/>
    </source>
</evidence>
<evidence type="ECO:0000256" key="3">
    <source>
        <dbReference type="ARBA" id="ARBA00022989"/>
    </source>
</evidence>
<feature type="transmembrane region" description="Helical" evidence="5">
    <location>
        <begin position="322"/>
        <end position="346"/>
    </location>
</feature>
<dbReference type="InterPro" id="IPR036513">
    <property type="entry name" value="STAS_dom_sf"/>
</dbReference>
<evidence type="ECO:0000313" key="8">
    <source>
        <dbReference type="Proteomes" id="UP000006697"/>
    </source>
</evidence>
<evidence type="ECO:0000313" key="7">
    <source>
        <dbReference type="EMBL" id="CAL60319.1"/>
    </source>
</evidence>
<dbReference type="SUPFAM" id="SSF52091">
    <property type="entry name" value="SpoIIaa-like"/>
    <property type="match status" value="1"/>
</dbReference>
<comment type="subcellular location">
    <subcellularLocation>
        <location evidence="1">Membrane</location>
        <topology evidence="1">Multi-pass membrane protein</topology>
    </subcellularLocation>
</comment>
<gene>
    <name evidence="7" type="ordered locus">HEAR0083</name>
</gene>
<keyword evidence="4 5" id="KW-0472">Membrane</keyword>
<evidence type="ECO:0000259" key="6">
    <source>
        <dbReference type="PROSITE" id="PS50801"/>
    </source>
</evidence>
<dbReference type="GO" id="GO:0055085">
    <property type="term" value="P:transmembrane transport"/>
    <property type="evidence" value="ECO:0007669"/>
    <property type="project" value="InterPro"/>
</dbReference>
<dbReference type="EMBL" id="CU207211">
    <property type="protein sequence ID" value="CAL60319.1"/>
    <property type="molecule type" value="Genomic_DNA"/>
</dbReference>
<feature type="transmembrane region" description="Helical" evidence="5">
    <location>
        <begin position="28"/>
        <end position="48"/>
    </location>
</feature>
<feature type="transmembrane region" description="Helical" evidence="5">
    <location>
        <begin position="136"/>
        <end position="161"/>
    </location>
</feature>
<feature type="transmembrane region" description="Helical" evidence="5">
    <location>
        <begin position="181"/>
        <end position="199"/>
    </location>
</feature>
<dbReference type="PROSITE" id="PS50801">
    <property type="entry name" value="STAS"/>
    <property type="match status" value="1"/>
</dbReference>
<dbReference type="InterPro" id="IPR001902">
    <property type="entry name" value="SLC26A/SulP_fam"/>
</dbReference>
<proteinExistence type="predicted"/>
<keyword evidence="8" id="KW-1185">Reference proteome</keyword>
<feature type="transmembrane region" description="Helical" evidence="5">
    <location>
        <begin position="206"/>
        <end position="228"/>
    </location>
</feature>
<dbReference type="Proteomes" id="UP000006697">
    <property type="component" value="Chromosome"/>
</dbReference>
<dbReference type="PANTHER" id="PTHR11814">
    <property type="entry name" value="SULFATE TRANSPORTER"/>
    <property type="match status" value="1"/>
</dbReference>
<sequence>MNSAFDIKRFFPFLRWPRPTLATLKSDAWAGLSVGMVLIPQAVAYATLAGMPAATGLYAALIPSLVGVLWGSSALLAVGPAALSSLLVFGSLSPLAVPASGQWVALAIWLSIYSGGIQFLLGAFRLGRLSNLVSQPVIVGFINAAAIIIMMSQLPTLLGIADIFNSHPLQVLERVGAAPSHMLMTTAFGGGTLLLLVLGKRFFPRFPTILFVTILATALSWAFGYAAAGGEVVGDIARGLPPLVLPSAISFEQHRELWSAGLVLALISFTEAMSSCRVLARKRRERWDENQELIGQGLAKVASGFSGAFPVSGSFSRSALNLYAGATSAWATLFTLICVLVCLLFFTDMLYYVPRSVLAALIIMPVFSLFDFGAFKRLFSISRDDGAIAVVTFAVTIAAMPRLHWGVMVGITLTMVSYLYRHMQPRIIEVSQHADGTLRDRQRFHLPRLADDMLVVRIDAALNFLTGGVLDNFVVEQCSRDPQIRRLLLCVGSVNDIDATGVDTLESLQITLKSMGIDLYVSAIKKQVWDVLEDAGWLRGLSPEHIFMTDREAIAALATVR</sequence>
<protein>
    <submittedName>
        <fullName evidence="7">Sulfate transporter</fullName>
    </submittedName>
</protein>
<keyword evidence="2 5" id="KW-0812">Transmembrane</keyword>
<dbReference type="Pfam" id="PF00916">
    <property type="entry name" value="Sulfate_transp"/>
    <property type="match status" value="1"/>
</dbReference>
<feature type="transmembrane region" description="Helical" evidence="5">
    <location>
        <begin position="352"/>
        <end position="375"/>
    </location>
</feature>
<dbReference type="InterPro" id="IPR011547">
    <property type="entry name" value="SLC26A/SulP_dom"/>
</dbReference>
<accession>A4G1D2</accession>
<feature type="transmembrane region" description="Helical" evidence="5">
    <location>
        <begin position="60"/>
        <end position="83"/>
    </location>
</feature>
<dbReference type="AlphaFoldDB" id="A4G1D2"/>
<dbReference type="OrthoDB" id="9769739at2"/>
<reference evidence="7 8" key="1">
    <citation type="journal article" date="2007" name="PLoS Genet.">
        <title>A tale of two oxidation states: bacterial colonization of arsenic-rich environments.</title>
        <authorList>
            <person name="Muller D."/>
            <person name="Medigue C."/>
            <person name="Koechler S."/>
            <person name="Barbe V."/>
            <person name="Barakat M."/>
            <person name="Talla E."/>
            <person name="Bonnefoy V."/>
            <person name="Krin E."/>
            <person name="Arsene-Ploetze F."/>
            <person name="Carapito C."/>
            <person name="Chandler M."/>
            <person name="Cournoyer B."/>
            <person name="Cruveiller S."/>
            <person name="Dossat C."/>
            <person name="Duval S."/>
            <person name="Heymann M."/>
            <person name="Leize E."/>
            <person name="Lieutaud A."/>
            <person name="Lievremont D."/>
            <person name="Makita Y."/>
            <person name="Mangenot S."/>
            <person name="Nitschke W."/>
            <person name="Ortet P."/>
            <person name="Perdrial N."/>
            <person name="Schoepp B."/>
            <person name="Siguier N."/>
            <person name="Simeonova D.D."/>
            <person name="Rouy Z."/>
            <person name="Segurens B."/>
            <person name="Turlin E."/>
            <person name="Vallenet D."/>
            <person name="Van Dorsselaer A."/>
            <person name="Weiss S."/>
            <person name="Weissenbach J."/>
            <person name="Lett M.C."/>
            <person name="Danchin A."/>
            <person name="Bertin P.N."/>
        </authorList>
    </citation>
    <scope>NUCLEOTIDE SEQUENCE [LARGE SCALE GENOMIC DNA]</scope>
    <source>
        <strain evidence="8">ULPAs1</strain>
    </source>
</reference>
<organism evidence="7 8">
    <name type="scientific">Herminiimonas arsenicoxydans</name>
    <dbReference type="NCBI Taxonomy" id="204773"/>
    <lineage>
        <taxon>Bacteria</taxon>
        <taxon>Pseudomonadati</taxon>
        <taxon>Pseudomonadota</taxon>
        <taxon>Betaproteobacteria</taxon>
        <taxon>Burkholderiales</taxon>
        <taxon>Oxalobacteraceae</taxon>
        <taxon>Herminiimonas</taxon>
    </lineage>
</organism>
<feature type="transmembrane region" description="Helical" evidence="5">
    <location>
        <begin position="103"/>
        <end position="124"/>
    </location>
</feature>
<name>A4G1D2_HERAR</name>
<dbReference type="STRING" id="204773.HEAR0083"/>
<evidence type="ECO:0000256" key="1">
    <source>
        <dbReference type="ARBA" id="ARBA00004141"/>
    </source>
</evidence>
<dbReference type="Gene3D" id="3.30.750.24">
    <property type="entry name" value="STAS domain"/>
    <property type="match status" value="1"/>
</dbReference>
<evidence type="ECO:0000256" key="5">
    <source>
        <dbReference type="SAM" id="Phobius"/>
    </source>
</evidence>
<evidence type="ECO:0000256" key="2">
    <source>
        <dbReference type="ARBA" id="ARBA00022692"/>
    </source>
</evidence>
<dbReference type="KEGG" id="har:HEAR0083"/>
<feature type="transmembrane region" description="Helical" evidence="5">
    <location>
        <begin position="387"/>
        <end position="420"/>
    </location>
</feature>
<keyword evidence="3 5" id="KW-1133">Transmembrane helix</keyword>
<dbReference type="GO" id="GO:0016020">
    <property type="term" value="C:membrane"/>
    <property type="evidence" value="ECO:0007669"/>
    <property type="project" value="UniProtKB-SubCell"/>
</dbReference>